<dbReference type="InterPro" id="IPR022409">
    <property type="entry name" value="PKD/Chitinase_dom"/>
</dbReference>
<dbReference type="InterPro" id="IPR033764">
    <property type="entry name" value="Sdr_B"/>
</dbReference>
<feature type="domain" description="PKD" evidence="4">
    <location>
        <begin position="733"/>
        <end position="807"/>
    </location>
</feature>
<dbReference type="EMBL" id="SIJK02000053">
    <property type="protein sequence ID" value="MBP1468046.1"/>
    <property type="molecule type" value="Genomic_DNA"/>
</dbReference>
<evidence type="ECO:0000256" key="3">
    <source>
        <dbReference type="ARBA" id="ARBA00022729"/>
    </source>
</evidence>
<dbReference type="SMART" id="SM00089">
    <property type="entry name" value="PKD"/>
    <property type="match status" value="1"/>
</dbReference>
<dbReference type="InterPro" id="IPR013783">
    <property type="entry name" value="Ig-like_fold"/>
</dbReference>
<keyword evidence="2" id="KW-0964">Secreted</keyword>
<dbReference type="InterPro" id="IPR035986">
    <property type="entry name" value="PKD_dom_sf"/>
</dbReference>
<accession>A0ABS4DF37</accession>
<dbReference type="PANTHER" id="PTHR23303">
    <property type="entry name" value="CARBOXYPEPTIDASE REGULATORY REGION-CONTAINING"/>
    <property type="match status" value="1"/>
</dbReference>
<evidence type="ECO:0000259" key="4">
    <source>
        <dbReference type="PROSITE" id="PS50093"/>
    </source>
</evidence>
<dbReference type="PROSITE" id="PS50093">
    <property type="entry name" value="PKD"/>
    <property type="match status" value="1"/>
</dbReference>
<dbReference type="SMART" id="SM00710">
    <property type="entry name" value="PbH1"/>
    <property type="match status" value="8"/>
</dbReference>
<proteinExistence type="predicted"/>
<dbReference type="CDD" id="cd00146">
    <property type="entry name" value="PKD"/>
    <property type="match status" value="1"/>
</dbReference>
<evidence type="ECO:0000313" key="5">
    <source>
        <dbReference type="EMBL" id="MBP1468046.1"/>
    </source>
</evidence>
<dbReference type="SUPFAM" id="SSF49452">
    <property type="entry name" value="Starch-binding domain-like"/>
    <property type="match status" value="1"/>
</dbReference>
<dbReference type="PANTHER" id="PTHR23303:SF14">
    <property type="entry name" value="BOS COMPLEX SUBUNIT NOMO1-RELATED"/>
    <property type="match status" value="1"/>
</dbReference>
<dbReference type="Proteomes" id="UP001193081">
    <property type="component" value="Unassembled WGS sequence"/>
</dbReference>
<dbReference type="InterPro" id="IPR000601">
    <property type="entry name" value="PKD_dom"/>
</dbReference>
<name>A0ABS4DF37_9CHLR</name>
<dbReference type="Pfam" id="PF13620">
    <property type="entry name" value="CarboxypepD_reg"/>
    <property type="match status" value="1"/>
</dbReference>
<dbReference type="SUPFAM" id="SSF49299">
    <property type="entry name" value="PKD domain"/>
    <property type="match status" value="1"/>
</dbReference>
<keyword evidence="3" id="KW-0732">Signal</keyword>
<protein>
    <submittedName>
        <fullName evidence="5">PKD domain-containing protein</fullName>
    </submittedName>
</protein>
<comment type="caution">
    <text evidence="5">The sequence shown here is derived from an EMBL/GenBank/DDBJ whole genome shotgun (WGS) entry which is preliminary data.</text>
</comment>
<dbReference type="InterPro" id="IPR013784">
    <property type="entry name" value="Carb-bd-like_fold"/>
</dbReference>
<organism evidence="5 6">
    <name type="scientific">Candidatus Chloroploca mongolica</name>
    <dbReference type="NCBI Taxonomy" id="2528176"/>
    <lineage>
        <taxon>Bacteria</taxon>
        <taxon>Bacillati</taxon>
        <taxon>Chloroflexota</taxon>
        <taxon>Chloroflexia</taxon>
        <taxon>Chloroflexales</taxon>
        <taxon>Chloroflexineae</taxon>
        <taxon>Oscillochloridaceae</taxon>
        <taxon>Candidatus Chloroploca</taxon>
    </lineage>
</organism>
<reference evidence="5 6" key="1">
    <citation type="submission" date="2021-03" db="EMBL/GenBank/DDBJ databases">
        <authorList>
            <person name="Grouzdev D.S."/>
        </authorList>
    </citation>
    <scope>NUCLEOTIDE SEQUENCE [LARGE SCALE GENOMIC DNA]</scope>
    <source>
        <strain evidence="5 6">M50-1</strain>
    </source>
</reference>
<comment type="subcellular location">
    <subcellularLocation>
        <location evidence="1">Secreted</location>
    </subcellularLocation>
</comment>
<dbReference type="InterPro" id="IPR008969">
    <property type="entry name" value="CarboxyPept-like_regulatory"/>
</dbReference>
<dbReference type="Gene3D" id="2.60.40.10">
    <property type="entry name" value="Immunoglobulins"/>
    <property type="match status" value="8"/>
</dbReference>
<dbReference type="RefSeq" id="WP_135480406.1">
    <property type="nucleotide sequence ID" value="NZ_SIJK02000053.1"/>
</dbReference>
<dbReference type="InterPro" id="IPR006626">
    <property type="entry name" value="PbH1"/>
</dbReference>
<dbReference type="InterPro" id="IPR051417">
    <property type="entry name" value="SDr/BOS_complex"/>
</dbReference>
<dbReference type="Pfam" id="PF00801">
    <property type="entry name" value="PKD"/>
    <property type="match status" value="1"/>
</dbReference>
<evidence type="ECO:0000313" key="6">
    <source>
        <dbReference type="Proteomes" id="UP001193081"/>
    </source>
</evidence>
<gene>
    <name evidence="5" type="ORF">EYB53_020200</name>
</gene>
<dbReference type="Pfam" id="PF17210">
    <property type="entry name" value="SdrD_B"/>
    <property type="match status" value="1"/>
</dbReference>
<evidence type="ECO:0000256" key="1">
    <source>
        <dbReference type="ARBA" id="ARBA00004613"/>
    </source>
</evidence>
<evidence type="ECO:0000256" key="2">
    <source>
        <dbReference type="ARBA" id="ARBA00022525"/>
    </source>
</evidence>
<dbReference type="SUPFAM" id="SSF49478">
    <property type="entry name" value="Cna protein B-type domain"/>
    <property type="match status" value="1"/>
</dbReference>
<dbReference type="SUPFAM" id="SSF117074">
    <property type="entry name" value="Hypothetical protein PA1324"/>
    <property type="match status" value="5"/>
</dbReference>
<dbReference type="SUPFAM" id="SSF49464">
    <property type="entry name" value="Carboxypeptidase regulatory domain-like"/>
    <property type="match status" value="1"/>
</dbReference>
<sequence length="2357" mass="244709">MRWLVGGMFPRMRYVASVMLLLSGLLLAGNAGTLVRAEPLLPTSTLVVTTTADSGPGSLRQAILDANANPGADTITFAIGASGSQQTIQPTTALPTITGPVTIDGWSQGGSSYTGPPLIELNGALAGPQAVGLTLTGGGSVVRGLVINGFAIGGFAGGIRLQTGGGNWIYGNYIGINFAGDTRVANTRGIWIDGGSSNNRIGTNADGVNDVAERNVISANVEQNIWIYQPATVGNLIMGNYIGLNASGTAAVGTNNQTVAAAGILVQEASYTVIGTDGDGQGDALEGNVISGSILNINLTGTSNLNESHHNRISGNLIGTNASGTASVGIQAEGVRVYVAYDNLIGTDGDGVSDELEGNVISGNIDFGVMLQQTGSRNTVVAGNKIGTDITGMLSLRNGYGSSPRAGILLGGYGNRIGTNSDGVSDDLERNLISGNTNVSTYAIYFNNLPNPDAPPTIIAGNWMGVDATGLAALPNNVGIGSTSYAPTIIRDNVISGHTIEGISTHSSNMRITGNRIGVGADGVTPLGNGQHGLFLSGNDNVIGGTEPGEANIIAHNGTISAFYSGVRVGNTGLRNAIRGNRIYANSQLGIDLRWPDGVNINDDDDLDTGGNNLQNYPVITFAQGYANGTTVLRGTLNSNANITFTLDFYYSTEADPSGYGEGEFYLGAASVSTDAEGDAEFDVTLPTTIPPNQFVSATATHADGSTSEFSLALPAGGVLDPPIVGLNAAHTTSGYANDPVTFAASISAGTGVSYVWHLGDGNLAAGPLLEHSYAAPGVYTATVTASNNSSSAQAHTVVTLVEAPNINGRVWQDLDLDGILGLGEGGMAGVTVTAVGSTGSIEAITDADGRYQIFIPEPGLYTVSASAANMSPTTATDLAIPMGDQGGTVVNFGLHETPPAGFGIIAGRTWVDLDGSGFPEPDEEPLAGLQLDFYGFQFPQQTMTTDADGLFRLILPHERSYVLQMYAPGFFPPERRLGGFNIWLDQDDPLLNYHAPFNRGGTVSGRVTTTGGAGIPNASLNIGQPFAVTTTNANGDYAFLNQEPSASKGLGINPPFPYVLGSSSGFRVFPLPPNSFVTENWLAERIGRLTVHTQQTIGSQTLPAGFIFFRLQGNGVDQTLVTGVNGQAWADLDAGTYTLTVLPEYLPPETIVAPTSRTVVVANNTFANTTFTVTPAQALAVGCEVAGQGFPCTVEIYDADGNLVATVDLTSANPATVITDLPPGSYEVVVIPAEPGWPESSSVVTLDGETHAEVDYPFNPTNLQTISGYAYWDRCYPLGVRGNTDYCTETNIPSNNDLTVTLANATGTVISTTVTTVGTGWNTGYYAFSNLPVGNYRVTINFPGGFVPQTAASAWRNLTGFGSPEMLNFGYTRTENRSLTGYAFYDVNNNGSYDVGIDDPYAGAAITVTSLTDTPISTHTTASDGSFTVLSITSGEYRVTLSTPDLQLTRIAVVPASGGIPWVQFPLPPNDARPRAIVFLDSNHDGQLNPGEQRLGGVDVALTNQPCGGLAAPIDTRTTNTDGLVLFTNPLAAQMRTLAAAPGSPPGCVKIVTSTLPADVAPANLNGATMPRNSGVPVMLPVYAQGTLLVQVFWDIDGDGTHDSNEPLLGSGSATVGGQTRSVSENGATFVLATGNYSLNVVAPAGYTFSAAQPLNVVVGAGVTTRKVAVRVAGGISGAVIGPEGAMAGTTVRLTNVATNQTYETVAATGCVGWCSDAFYQFTNLPTGQYRLSIPTLPPGHLLASEPVVNYAAAGQSIQQNLLLNPLGYLSGLVYLDANLNAQRDVGEATATGYVVTLLNDGGLPVQTAVPDANGAYLFTNVQAGVRYLVTVDLYVSQAASASDSLTEAPGWFLPGTQPVQANIGIYQGGGEHNYNTVYGRITANGAGVAGVRIGYYQWVPDGGCQQSNPAWQGLETTSDINGAYKLLTNMLPGNGLAYCIAARQLSGYQQSTFQATGTNFSYQTTGGAIIWHPGYWQRDLTLVPAAAQPRNLTESAALAWSAFRDDNLNGVWDDNEPSVPGVRVGSDTTGLITGLANGLQTLDVVAPTGYLPVQGNRASIWLNGADATLPPLPFRFAGGLQGHVFADEDGDTWLREGESGVVGVVLALTGPTTATVVSDAQGRFSLPTLPDGTYTVTVTPPATYAAVPPQTLTLEDGGGLSIALRPLAQLSGAVYDDWDNDGQRGADEPLVTTPITVTVNGIGAQRTALGMFRFWEVPDGAYTVTPWWRAVDPGAANPTTTSAIGLPAVPAGIVRGTAWLDSNGDGLRQPWEAPLAGVPIVLGEQTTVTDHDGRYLLGEIRPGTYPLAANLPQGLAVSLEPITISDTRGLAIGLAATPAQPGERYRIFLPTLAAR</sequence>
<keyword evidence="6" id="KW-1185">Reference proteome</keyword>